<dbReference type="AlphaFoldDB" id="A0A371JI58"/>
<dbReference type="EMBL" id="NOKA02000004">
    <property type="protein sequence ID" value="RDY32428.1"/>
    <property type="molecule type" value="Genomic_DNA"/>
</dbReference>
<name>A0A371JI58_9FIRM</name>
<comment type="caution">
    <text evidence="1">The sequence shown here is derived from an EMBL/GenBank/DDBJ whole genome shotgun (WGS) entry which is preliminary data.</text>
</comment>
<proteinExistence type="predicted"/>
<dbReference type="Gene3D" id="3.90.105.50">
    <property type="match status" value="1"/>
</dbReference>
<keyword evidence="2" id="KW-1185">Reference proteome</keyword>
<dbReference type="Proteomes" id="UP000216411">
    <property type="component" value="Unassembled WGS sequence"/>
</dbReference>
<gene>
    <name evidence="1" type="ORF">CG710_004640</name>
</gene>
<evidence type="ECO:0000313" key="2">
    <source>
        <dbReference type="Proteomes" id="UP000216411"/>
    </source>
</evidence>
<accession>A0A371JI58</accession>
<dbReference type="InterPro" id="IPR015122">
    <property type="entry name" value="Tn916-Xis"/>
</dbReference>
<organism evidence="1 2">
    <name type="scientific">Lachnotalea glycerini</name>
    <dbReference type="NCBI Taxonomy" id="1763509"/>
    <lineage>
        <taxon>Bacteria</taxon>
        <taxon>Bacillati</taxon>
        <taxon>Bacillota</taxon>
        <taxon>Clostridia</taxon>
        <taxon>Lachnospirales</taxon>
        <taxon>Lachnospiraceae</taxon>
        <taxon>Lachnotalea</taxon>
    </lineage>
</organism>
<reference evidence="1 2" key="1">
    <citation type="journal article" date="2017" name="Genome Announc.">
        <title>Draft Genome Sequence of a Sporulating and Motile Strain of Lachnotalea glycerini Isolated from Water in Quebec City, Canada.</title>
        <authorList>
            <person name="Maheux A.F."/>
            <person name="Boudreau D.K."/>
            <person name="Berube E."/>
            <person name="Boissinot M."/>
            <person name="Raymond F."/>
            <person name="Brodeur S."/>
            <person name="Corbeil J."/>
            <person name="Isabel S."/>
            <person name="Omar R.F."/>
            <person name="Bergeron M.G."/>
        </authorList>
    </citation>
    <scope>NUCLEOTIDE SEQUENCE [LARGE SCALE GENOMIC DNA]</scope>
    <source>
        <strain evidence="1 2">CCRI-19302</strain>
    </source>
</reference>
<sequence>MNKTNKYGIPLWRKYILSVQEASEYFHIGYKKLRKLIDEHPEEEFILWNGTRPQIKRKLFEQYIDEKLTAI</sequence>
<dbReference type="Pfam" id="PF09035">
    <property type="entry name" value="Tn916-Xis"/>
    <property type="match status" value="1"/>
</dbReference>
<dbReference type="OrthoDB" id="1913083at2"/>
<evidence type="ECO:0000313" key="1">
    <source>
        <dbReference type="EMBL" id="RDY32428.1"/>
    </source>
</evidence>
<protein>
    <submittedName>
        <fullName evidence="1">Excisionase</fullName>
    </submittedName>
</protein>
<dbReference type="InterPro" id="IPR038148">
    <property type="entry name" value="Tn1545/Tn916_Xis"/>
</dbReference>